<gene>
    <name evidence="1" type="ORF">TSPGSL018_21976</name>
</gene>
<sequence length="89" mass="10033">MCLELERRAERARDGKLSPLIQTFLQLRDAHIKGTDESPHSGHREAMETAKRQLNNGRWDVLTVVPSMALLALLESWLCNLSAPPNEAQ</sequence>
<proteinExistence type="predicted"/>
<feature type="non-terminal residue" evidence="1">
    <location>
        <position position="89"/>
    </location>
</feature>
<reference evidence="1" key="1">
    <citation type="submission" date="2014-05" db="EMBL/GenBank/DDBJ databases">
        <title>The transcriptome of the halophilic microalga Tetraselmis sp. GSL018 isolated from the Great Salt Lake, Utah.</title>
        <authorList>
            <person name="Jinkerson R.E."/>
            <person name="D'Adamo S."/>
            <person name="Posewitz M.C."/>
        </authorList>
    </citation>
    <scope>NUCLEOTIDE SEQUENCE</scope>
    <source>
        <strain evidence="1">GSL018</strain>
    </source>
</reference>
<evidence type="ECO:0000313" key="1">
    <source>
        <dbReference type="EMBL" id="JAC62920.1"/>
    </source>
</evidence>
<dbReference type="EMBL" id="GBEZ01024022">
    <property type="protein sequence ID" value="JAC62920.1"/>
    <property type="molecule type" value="Transcribed_RNA"/>
</dbReference>
<accession>A0A061QWS4</accession>
<name>A0A061QWS4_9CHLO</name>
<dbReference type="AlphaFoldDB" id="A0A061QWS4"/>
<protein>
    <submittedName>
        <fullName evidence="1">Uncharacterized protein</fullName>
    </submittedName>
</protein>
<organism evidence="1">
    <name type="scientific">Tetraselmis sp. GSL018</name>
    <dbReference type="NCBI Taxonomy" id="582737"/>
    <lineage>
        <taxon>Eukaryota</taxon>
        <taxon>Viridiplantae</taxon>
        <taxon>Chlorophyta</taxon>
        <taxon>core chlorophytes</taxon>
        <taxon>Chlorodendrophyceae</taxon>
        <taxon>Chlorodendrales</taxon>
        <taxon>Chlorodendraceae</taxon>
        <taxon>Tetraselmis</taxon>
    </lineage>
</organism>